<evidence type="ECO:0000313" key="2">
    <source>
        <dbReference type="EMBL" id="GAA5081883.1"/>
    </source>
</evidence>
<keyword evidence="3" id="KW-1185">Reference proteome</keyword>
<sequence length="82" mass="8981">MRKEARSIPAAFRGVVLPHSAHESLVRTRDQLRLLAQLTEPRGDAPETVFVSPDALAELFDRVAHHLDDALSVVVDDGAEPT</sequence>
<dbReference type="Pfam" id="PF26642">
    <property type="entry name" value="XAC0095_dom"/>
    <property type="match status" value="1"/>
</dbReference>
<dbReference type="Proteomes" id="UP001501083">
    <property type="component" value="Unassembled WGS sequence"/>
</dbReference>
<proteinExistence type="predicted"/>
<reference evidence="3" key="1">
    <citation type="journal article" date="2019" name="Int. J. Syst. Evol. Microbiol.">
        <title>The Global Catalogue of Microorganisms (GCM) 10K type strain sequencing project: providing services to taxonomists for standard genome sequencing and annotation.</title>
        <authorList>
            <consortium name="The Broad Institute Genomics Platform"/>
            <consortium name="The Broad Institute Genome Sequencing Center for Infectious Disease"/>
            <person name="Wu L."/>
            <person name="Ma J."/>
        </authorList>
    </citation>
    <scope>NUCLEOTIDE SEQUENCE [LARGE SCALE GENOMIC DNA]</scope>
    <source>
        <strain evidence="3">JCM 19212</strain>
    </source>
</reference>
<evidence type="ECO:0000313" key="3">
    <source>
        <dbReference type="Proteomes" id="UP001501083"/>
    </source>
</evidence>
<gene>
    <name evidence="2" type="ORF">GCM10025759_32720</name>
</gene>
<dbReference type="InterPro" id="IPR058099">
    <property type="entry name" value="T3SS_XAC0095_dom"/>
</dbReference>
<comment type="caution">
    <text evidence="2">The sequence shown here is derived from an EMBL/GenBank/DDBJ whole genome shotgun (WGS) entry which is preliminary data.</text>
</comment>
<evidence type="ECO:0000259" key="1">
    <source>
        <dbReference type="Pfam" id="PF26642"/>
    </source>
</evidence>
<dbReference type="EMBL" id="BAABKY010000005">
    <property type="protein sequence ID" value="GAA5081883.1"/>
    <property type="molecule type" value="Genomic_DNA"/>
</dbReference>
<protein>
    <recommendedName>
        <fullName evidence="1">XAC0095-like domain-containing protein</fullName>
    </recommendedName>
</protein>
<organism evidence="2 3">
    <name type="scientific">Lysobacter panacisoli</name>
    <dbReference type="NCBI Taxonomy" id="1255263"/>
    <lineage>
        <taxon>Bacteria</taxon>
        <taxon>Pseudomonadati</taxon>
        <taxon>Pseudomonadota</taxon>
        <taxon>Gammaproteobacteria</taxon>
        <taxon>Lysobacterales</taxon>
        <taxon>Lysobacteraceae</taxon>
        <taxon>Lysobacter</taxon>
    </lineage>
</organism>
<dbReference type="NCBIfam" id="NF047335">
    <property type="entry name" value="T3SS_XAC0095"/>
    <property type="match status" value="1"/>
</dbReference>
<accession>A0ABP9LQZ8</accession>
<feature type="domain" description="XAC0095-like" evidence="1">
    <location>
        <begin position="15"/>
        <end position="74"/>
    </location>
</feature>
<dbReference type="RefSeq" id="WP_158987909.1">
    <property type="nucleotide sequence ID" value="NZ_BAABKY010000005.1"/>
</dbReference>
<name>A0ABP9LQZ8_9GAMM</name>